<reference evidence="2 3" key="1">
    <citation type="submission" date="2019-12" db="EMBL/GenBank/DDBJ databases">
        <title>Novel species isolated from a subtropical stream in China.</title>
        <authorList>
            <person name="Lu H."/>
        </authorList>
    </citation>
    <scope>NUCLEOTIDE SEQUENCE [LARGE SCALE GENOMIC DNA]</scope>
    <source>
        <strain evidence="2 3">FT50W</strain>
    </source>
</reference>
<evidence type="ECO:0000313" key="3">
    <source>
        <dbReference type="Proteomes" id="UP000474565"/>
    </source>
</evidence>
<gene>
    <name evidence="2" type="ORF">GTP44_15410</name>
</gene>
<evidence type="ECO:0000256" key="1">
    <source>
        <dbReference type="SAM" id="MobiDB-lite"/>
    </source>
</evidence>
<proteinExistence type="predicted"/>
<sequence>MEQIIIVGHPDPSDPIYNNNYDPGAAPSGNHERHEHDEGPRHYNTEPDDIGGPGVFFPTTEARTVHITSTAHASVRFDPNADRLVTQSLLTGFNSIIDSVNNITSINISATTNGHDAKSNHGVGDAVDINYANGVHIGTTGEGLALATALENAAKANDNIRFVEGPMGNFVRTTPGGEWRPSGDLGPSQNTHVHFEVFPKR</sequence>
<feature type="region of interest" description="Disordered" evidence="1">
    <location>
        <begin position="1"/>
        <end position="48"/>
    </location>
</feature>
<dbReference type="AlphaFoldDB" id="A0A6L8MQU7"/>
<feature type="compositionally biased region" description="Basic and acidic residues" evidence="1">
    <location>
        <begin position="30"/>
        <end position="45"/>
    </location>
</feature>
<dbReference type="Proteomes" id="UP000474565">
    <property type="component" value="Unassembled WGS sequence"/>
</dbReference>
<dbReference type="EMBL" id="WWCP01000017">
    <property type="protein sequence ID" value="MYM83338.1"/>
    <property type="molecule type" value="Genomic_DNA"/>
</dbReference>
<name>A0A6L8MQU7_9BURK</name>
<organism evidence="2 3">
    <name type="scientific">Duganella lactea</name>
    <dbReference type="NCBI Taxonomy" id="2692173"/>
    <lineage>
        <taxon>Bacteria</taxon>
        <taxon>Pseudomonadati</taxon>
        <taxon>Pseudomonadota</taxon>
        <taxon>Betaproteobacteria</taxon>
        <taxon>Burkholderiales</taxon>
        <taxon>Oxalobacteraceae</taxon>
        <taxon>Telluria group</taxon>
        <taxon>Duganella</taxon>
    </lineage>
</organism>
<comment type="caution">
    <text evidence="2">The sequence shown here is derived from an EMBL/GenBank/DDBJ whole genome shotgun (WGS) entry which is preliminary data.</text>
</comment>
<accession>A0A6L8MQU7</accession>
<dbReference type="RefSeq" id="WP_161020113.1">
    <property type="nucleotide sequence ID" value="NZ_WWCP01000017.1"/>
</dbReference>
<evidence type="ECO:0000313" key="2">
    <source>
        <dbReference type="EMBL" id="MYM83338.1"/>
    </source>
</evidence>
<protein>
    <submittedName>
        <fullName evidence="2">Uncharacterized protein</fullName>
    </submittedName>
</protein>